<reference evidence="2" key="1">
    <citation type="submission" date="2021-04" db="EMBL/GenBank/DDBJ databases">
        <title>Genome based classification of Actinospica acidithermotolerans sp. nov., an actinobacterium isolated from an Indonesian hot spring.</title>
        <authorList>
            <person name="Kusuma A.B."/>
            <person name="Putra K.E."/>
            <person name="Nafisah S."/>
            <person name="Loh J."/>
            <person name="Nouioui I."/>
            <person name="Goodfellow M."/>
        </authorList>
    </citation>
    <scope>NUCLEOTIDE SEQUENCE</scope>
    <source>
        <strain evidence="2">CSCA 57</strain>
    </source>
</reference>
<dbReference type="SUPFAM" id="SSF46785">
    <property type="entry name" value="Winged helix' DNA-binding domain"/>
    <property type="match status" value="1"/>
</dbReference>
<dbReference type="CDD" id="cd00090">
    <property type="entry name" value="HTH_ARSR"/>
    <property type="match status" value="1"/>
</dbReference>
<dbReference type="InterPro" id="IPR011991">
    <property type="entry name" value="ArsR-like_HTH"/>
</dbReference>
<evidence type="ECO:0000313" key="2">
    <source>
        <dbReference type="EMBL" id="MBR7832151.1"/>
    </source>
</evidence>
<organism evidence="2 3">
    <name type="scientific">Actinospica durhamensis</name>
    <dbReference type="NCBI Taxonomy" id="1508375"/>
    <lineage>
        <taxon>Bacteria</taxon>
        <taxon>Bacillati</taxon>
        <taxon>Actinomycetota</taxon>
        <taxon>Actinomycetes</taxon>
        <taxon>Catenulisporales</taxon>
        <taxon>Actinospicaceae</taxon>
        <taxon>Actinospica</taxon>
    </lineage>
</organism>
<dbReference type="Pfam" id="PF12840">
    <property type="entry name" value="HTH_20"/>
    <property type="match status" value="1"/>
</dbReference>
<dbReference type="EMBL" id="JAGSOG010000007">
    <property type="protein sequence ID" value="MBR7832151.1"/>
    <property type="molecule type" value="Genomic_DNA"/>
</dbReference>
<dbReference type="AlphaFoldDB" id="A0A941IRC3"/>
<evidence type="ECO:0000313" key="3">
    <source>
        <dbReference type="Proteomes" id="UP000675781"/>
    </source>
</evidence>
<evidence type="ECO:0000256" key="1">
    <source>
        <dbReference type="SAM" id="MobiDB-lite"/>
    </source>
</evidence>
<sequence>MNEAAPPVEQAEDPFAELRKTSDPRELRALAHPTRLALYEALGVHGSLTATQASKIVGGSPTSVAYHLRTLAKYGYAEEAGSSDGRERPWKLRAVGFDFSWDPDTPGSAAGKALHDLLFQRWLERREYYQTHRQQWPAEVREASGEFGFLLFGTLEEYRELRDACARLAMRYIDRIKDPSLRPEGSMMFEFNLFANPVELAPLDPADEEN</sequence>
<dbReference type="Gene3D" id="1.10.10.10">
    <property type="entry name" value="Winged helix-like DNA-binding domain superfamily/Winged helix DNA-binding domain"/>
    <property type="match status" value="1"/>
</dbReference>
<comment type="caution">
    <text evidence="2">The sequence shown here is derived from an EMBL/GenBank/DDBJ whole genome shotgun (WGS) entry which is preliminary data.</text>
</comment>
<proteinExistence type="predicted"/>
<keyword evidence="3" id="KW-1185">Reference proteome</keyword>
<accession>A0A941IRC3</accession>
<gene>
    <name evidence="2" type="ORF">KDL01_02705</name>
</gene>
<protein>
    <submittedName>
        <fullName evidence="2">Helix-turn-helix transcriptional regulator</fullName>
    </submittedName>
</protein>
<name>A0A941IRC3_9ACTN</name>
<feature type="region of interest" description="Disordered" evidence="1">
    <location>
        <begin position="1"/>
        <end position="24"/>
    </location>
</feature>
<dbReference type="InterPro" id="IPR036390">
    <property type="entry name" value="WH_DNA-bd_sf"/>
</dbReference>
<dbReference type="RefSeq" id="WP_212526686.1">
    <property type="nucleotide sequence ID" value="NZ_JAGSOG010000007.1"/>
</dbReference>
<dbReference type="Proteomes" id="UP000675781">
    <property type="component" value="Unassembled WGS sequence"/>
</dbReference>
<dbReference type="InterPro" id="IPR036388">
    <property type="entry name" value="WH-like_DNA-bd_sf"/>
</dbReference>